<organism evidence="1 2">
    <name type="scientific">Kipferlia bialata</name>
    <dbReference type="NCBI Taxonomy" id="797122"/>
    <lineage>
        <taxon>Eukaryota</taxon>
        <taxon>Metamonada</taxon>
        <taxon>Carpediemonas-like organisms</taxon>
        <taxon>Kipferlia</taxon>
    </lineage>
</organism>
<name>A0A9K3GRS1_9EUKA</name>
<gene>
    <name evidence="1" type="ORF">KIPB_015507</name>
</gene>
<dbReference type="PROSITE" id="PS51257">
    <property type="entry name" value="PROKAR_LIPOPROTEIN"/>
    <property type="match status" value="1"/>
</dbReference>
<protein>
    <submittedName>
        <fullName evidence="1">Uncharacterized protein</fullName>
    </submittedName>
</protein>
<comment type="caution">
    <text evidence="1">The sequence shown here is derived from an EMBL/GenBank/DDBJ whole genome shotgun (WGS) entry which is preliminary data.</text>
</comment>
<dbReference type="EMBL" id="BDIP01008739">
    <property type="protein sequence ID" value="GIQ91991.1"/>
    <property type="molecule type" value="Genomic_DNA"/>
</dbReference>
<evidence type="ECO:0000313" key="1">
    <source>
        <dbReference type="EMBL" id="GIQ91991.1"/>
    </source>
</evidence>
<dbReference type="AlphaFoldDB" id="A0A9K3GRS1"/>
<proteinExistence type="predicted"/>
<keyword evidence="2" id="KW-1185">Reference proteome</keyword>
<accession>A0A9K3GRS1</accession>
<reference evidence="1 2" key="1">
    <citation type="journal article" date="2018" name="PLoS ONE">
        <title>The draft genome of Kipferlia bialata reveals reductive genome evolution in fornicate parasites.</title>
        <authorList>
            <person name="Tanifuji G."/>
            <person name="Takabayashi S."/>
            <person name="Kume K."/>
            <person name="Takagi M."/>
            <person name="Nakayama T."/>
            <person name="Kamikawa R."/>
            <person name="Inagaki Y."/>
            <person name="Hashimoto T."/>
        </authorList>
    </citation>
    <scope>NUCLEOTIDE SEQUENCE [LARGE SCALE GENOMIC DNA]</scope>
    <source>
        <strain evidence="1">NY0173</strain>
    </source>
</reference>
<dbReference type="Proteomes" id="UP000265618">
    <property type="component" value="Unassembled WGS sequence"/>
</dbReference>
<sequence length="72" mass="7575">MASAFHRLADMGVPITSAAASCCRRLIDQYTLVLSPPKPLFLSLVRHLPLTAPPACAHILSACLVALSHPAA</sequence>
<evidence type="ECO:0000313" key="2">
    <source>
        <dbReference type="Proteomes" id="UP000265618"/>
    </source>
</evidence>
<feature type="non-terminal residue" evidence="1">
    <location>
        <position position="1"/>
    </location>
</feature>